<evidence type="ECO:0000259" key="5">
    <source>
        <dbReference type="PROSITE" id="PS50887"/>
    </source>
</evidence>
<evidence type="ECO:0000256" key="1">
    <source>
        <dbReference type="SAM" id="MobiDB-lite"/>
    </source>
</evidence>
<keyword evidence="6" id="KW-0032">Aminotransferase</keyword>
<feature type="transmembrane region" description="Helical" evidence="2">
    <location>
        <begin position="83"/>
        <end position="102"/>
    </location>
</feature>
<keyword evidence="2" id="KW-0812">Transmembrane</keyword>
<dbReference type="SMART" id="SM00052">
    <property type="entry name" value="EAL"/>
    <property type="match status" value="1"/>
</dbReference>
<protein>
    <submittedName>
        <fullName evidence="6">Aminotransferase class I/II-fold pyridoxal phosphate-dependent enzyme</fullName>
    </submittedName>
</protein>
<name>A0A7X1J1L9_9ACTN</name>
<dbReference type="InterPro" id="IPR043128">
    <property type="entry name" value="Rev_trsase/Diguanyl_cyclase"/>
</dbReference>
<reference evidence="6 7" key="1">
    <citation type="submission" date="2020-08" db="EMBL/GenBank/DDBJ databases">
        <title>Streptomyces sp. PSKA01 genome sequencing and assembly.</title>
        <authorList>
            <person name="Mandal S."/>
            <person name="Maiti P.K."/>
            <person name="Das P."/>
        </authorList>
    </citation>
    <scope>NUCLEOTIDE SEQUENCE [LARGE SCALE GENOMIC DNA]</scope>
    <source>
        <strain evidence="6 7">PSKA01</strain>
    </source>
</reference>
<feature type="domain" description="PAS" evidence="3">
    <location>
        <begin position="478"/>
        <end position="514"/>
    </location>
</feature>
<proteinExistence type="predicted"/>
<evidence type="ECO:0000259" key="4">
    <source>
        <dbReference type="PROSITE" id="PS50883"/>
    </source>
</evidence>
<keyword evidence="2" id="KW-1133">Transmembrane helix</keyword>
<dbReference type="SUPFAM" id="SSF55073">
    <property type="entry name" value="Nucleotide cyclase"/>
    <property type="match status" value="1"/>
</dbReference>
<dbReference type="Gene3D" id="3.30.70.270">
    <property type="match status" value="1"/>
</dbReference>
<keyword evidence="2" id="KW-0472">Membrane</keyword>
<feature type="transmembrane region" description="Helical" evidence="2">
    <location>
        <begin position="181"/>
        <end position="200"/>
    </location>
</feature>
<dbReference type="GO" id="GO:0008483">
    <property type="term" value="F:transaminase activity"/>
    <property type="evidence" value="ECO:0007669"/>
    <property type="project" value="UniProtKB-KW"/>
</dbReference>
<dbReference type="CDD" id="cd00130">
    <property type="entry name" value="PAS"/>
    <property type="match status" value="1"/>
</dbReference>
<dbReference type="Gene3D" id="3.90.1150.10">
    <property type="entry name" value="Aspartate Aminotransferase, domain 1"/>
    <property type="match status" value="1"/>
</dbReference>
<dbReference type="Proteomes" id="UP000584670">
    <property type="component" value="Unassembled WGS sequence"/>
</dbReference>
<dbReference type="EMBL" id="JACMSF010000001">
    <property type="protein sequence ID" value="MBC2900042.1"/>
    <property type="molecule type" value="Genomic_DNA"/>
</dbReference>
<dbReference type="SUPFAM" id="SSF53383">
    <property type="entry name" value="PLP-dependent transferases"/>
    <property type="match status" value="1"/>
</dbReference>
<gene>
    <name evidence="6" type="ORF">H4N64_00165</name>
</gene>
<dbReference type="InterPro" id="IPR000160">
    <property type="entry name" value="GGDEF_dom"/>
</dbReference>
<feature type="region of interest" description="Disordered" evidence="1">
    <location>
        <begin position="367"/>
        <end position="387"/>
    </location>
</feature>
<dbReference type="InterPro" id="IPR035919">
    <property type="entry name" value="EAL_sf"/>
</dbReference>
<dbReference type="InterPro" id="IPR015422">
    <property type="entry name" value="PyrdxlP-dep_Trfase_small"/>
</dbReference>
<dbReference type="CDD" id="cd01949">
    <property type="entry name" value="GGDEF"/>
    <property type="match status" value="1"/>
</dbReference>
<dbReference type="InterPro" id="IPR015421">
    <property type="entry name" value="PyrdxlP-dep_Trfase_major"/>
</dbReference>
<keyword evidence="7" id="KW-1185">Reference proteome</keyword>
<dbReference type="RefSeq" id="WP_186280225.1">
    <property type="nucleotide sequence ID" value="NZ_JACMSF010000001.1"/>
</dbReference>
<dbReference type="InterPro" id="IPR004839">
    <property type="entry name" value="Aminotransferase_I/II_large"/>
</dbReference>
<dbReference type="Pfam" id="PF00990">
    <property type="entry name" value="GGDEF"/>
    <property type="match status" value="1"/>
</dbReference>
<evidence type="ECO:0000313" key="6">
    <source>
        <dbReference type="EMBL" id="MBC2900042.1"/>
    </source>
</evidence>
<dbReference type="Gene3D" id="3.30.450.20">
    <property type="entry name" value="PAS domain"/>
    <property type="match status" value="1"/>
</dbReference>
<dbReference type="InterPro" id="IPR052155">
    <property type="entry name" value="Biofilm_reg_signaling"/>
</dbReference>
<keyword evidence="6" id="KW-0808">Transferase</keyword>
<dbReference type="GO" id="GO:0006355">
    <property type="term" value="P:regulation of DNA-templated transcription"/>
    <property type="evidence" value="ECO:0007669"/>
    <property type="project" value="InterPro"/>
</dbReference>
<dbReference type="PROSITE" id="PS50887">
    <property type="entry name" value="GGDEF"/>
    <property type="match status" value="1"/>
</dbReference>
<evidence type="ECO:0000256" key="2">
    <source>
        <dbReference type="SAM" id="Phobius"/>
    </source>
</evidence>
<dbReference type="Gene3D" id="3.40.640.10">
    <property type="entry name" value="Type I PLP-dependent aspartate aminotransferase-like (Major domain)"/>
    <property type="match status" value="1"/>
</dbReference>
<dbReference type="Pfam" id="PF00155">
    <property type="entry name" value="Aminotran_1_2"/>
    <property type="match status" value="1"/>
</dbReference>
<dbReference type="SMART" id="SM00267">
    <property type="entry name" value="GGDEF"/>
    <property type="match status" value="1"/>
</dbReference>
<dbReference type="InterPro" id="IPR035965">
    <property type="entry name" value="PAS-like_dom_sf"/>
</dbReference>
<dbReference type="PANTHER" id="PTHR44757">
    <property type="entry name" value="DIGUANYLATE CYCLASE DGCP"/>
    <property type="match status" value="1"/>
</dbReference>
<dbReference type="PANTHER" id="PTHR44757:SF2">
    <property type="entry name" value="BIOFILM ARCHITECTURE MAINTENANCE PROTEIN MBAA"/>
    <property type="match status" value="1"/>
</dbReference>
<dbReference type="InterPro" id="IPR001633">
    <property type="entry name" value="EAL_dom"/>
</dbReference>
<dbReference type="SMART" id="SM00091">
    <property type="entry name" value="PAS"/>
    <property type="match status" value="1"/>
</dbReference>
<evidence type="ECO:0000259" key="3">
    <source>
        <dbReference type="PROSITE" id="PS50112"/>
    </source>
</evidence>
<organism evidence="6 7">
    <name type="scientific">Streptomyces cupreus</name>
    <dbReference type="NCBI Taxonomy" id="2759956"/>
    <lineage>
        <taxon>Bacteria</taxon>
        <taxon>Bacillati</taxon>
        <taxon>Actinomycetota</taxon>
        <taxon>Actinomycetes</taxon>
        <taxon>Kitasatosporales</taxon>
        <taxon>Streptomycetaceae</taxon>
        <taxon>Streptomyces</taxon>
    </lineage>
</organism>
<feature type="domain" description="GGDEF" evidence="5">
    <location>
        <begin position="632"/>
        <end position="764"/>
    </location>
</feature>
<dbReference type="SUPFAM" id="SSF55785">
    <property type="entry name" value="PYP-like sensor domain (PAS domain)"/>
    <property type="match status" value="1"/>
</dbReference>
<dbReference type="GO" id="GO:0030170">
    <property type="term" value="F:pyridoxal phosphate binding"/>
    <property type="evidence" value="ECO:0007669"/>
    <property type="project" value="InterPro"/>
</dbReference>
<feature type="transmembrane region" description="Helical" evidence="2">
    <location>
        <begin position="280"/>
        <end position="302"/>
    </location>
</feature>
<dbReference type="SUPFAM" id="SSF141868">
    <property type="entry name" value="EAL domain-like"/>
    <property type="match status" value="1"/>
</dbReference>
<feature type="transmembrane region" description="Helical" evidence="2">
    <location>
        <begin position="23"/>
        <end position="40"/>
    </location>
</feature>
<feature type="transmembrane region" description="Helical" evidence="2">
    <location>
        <begin position="52"/>
        <end position="71"/>
    </location>
</feature>
<dbReference type="Pfam" id="PF00563">
    <property type="entry name" value="EAL"/>
    <property type="match status" value="1"/>
</dbReference>
<dbReference type="NCBIfam" id="TIGR00229">
    <property type="entry name" value="sensory_box"/>
    <property type="match status" value="1"/>
</dbReference>
<evidence type="ECO:0000313" key="7">
    <source>
        <dbReference type="Proteomes" id="UP000584670"/>
    </source>
</evidence>
<feature type="region of interest" description="Disordered" evidence="1">
    <location>
        <begin position="1027"/>
        <end position="1107"/>
    </location>
</feature>
<dbReference type="Gene3D" id="3.20.20.450">
    <property type="entry name" value="EAL domain"/>
    <property type="match status" value="1"/>
</dbReference>
<dbReference type="InterPro" id="IPR029787">
    <property type="entry name" value="Nucleotide_cyclase"/>
</dbReference>
<comment type="caution">
    <text evidence="6">The sequence shown here is derived from an EMBL/GenBank/DDBJ whole genome shotgun (WGS) entry which is preliminary data.</text>
</comment>
<dbReference type="NCBIfam" id="TIGR00254">
    <property type="entry name" value="GGDEF"/>
    <property type="match status" value="1"/>
</dbReference>
<feature type="compositionally biased region" description="Basic and acidic residues" evidence="1">
    <location>
        <begin position="1091"/>
        <end position="1106"/>
    </location>
</feature>
<dbReference type="InterPro" id="IPR015424">
    <property type="entry name" value="PyrdxlP-dep_Trfase"/>
</dbReference>
<dbReference type="Pfam" id="PF00989">
    <property type="entry name" value="PAS"/>
    <property type="match status" value="1"/>
</dbReference>
<accession>A0A7X1J1L9</accession>
<dbReference type="PROSITE" id="PS50112">
    <property type="entry name" value="PAS"/>
    <property type="match status" value="1"/>
</dbReference>
<feature type="transmembrane region" description="Helical" evidence="2">
    <location>
        <begin position="114"/>
        <end position="132"/>
    </location>
</feature>
<feature type="compositionally biased region" description="Low complexity" evidence="1">
    <location>
        <begin position="374"/>
        <end position="387"/>
    </location>
</feature>
<dbReference type="InterPro" id="IPR000014">
    <property type="entry name" value="PAS"/>
</dbReference>
<feature type="transmembrane region" description="Helical" evidence="2">
    <location>
        <begin position="152"/>
        <end position="169"/>
    </location>
</feature>
<feature type="domain" description="EAL" evidence="4">
    <location>
        <begin position="773"/>
        <end position="1029"/>
    </location>
</feature>
<dbReference type="CDD" id="cd01948">
    <property type="entry name" value="EAL"/>
    <property type="match status" value="1"/>
</dbReference>
<feature type="compositionally biased region" description="Basic and acidic residues" evidence="1">
    <location>
        <begin position="1071"/>
        <end position="1082"/>
    </location>
</feature>
<sequence length="1498" mass="163298">MAVYLALVGAATSLYMTTPETRAPLLAAIGLGGAAAILIGAHMHRPAHRWPWWVLAAGLSALAAGSTHYNAREEYVHPFLSPAAAFCLAAYPLMAAGLFGLIRYRWVDRDLPSLLDALIITAGLALPVWVYLMQPLARLEGLTWQQRAISLAYPLGDVLVLAMLARLLAPTPVSGGNRAVQLLVLGTVTLLAFDIAYGILQLNGAWQADTLLDSGRIVFCTAWGLAALHPSMAALTATVPQPQPRRPPWPRLVLLAAATLIAPGILLYEEQVGADPDTTVFAVFSSALFLLVIFRLAGMVVAHRKAVARELALHVATASLVAAERPQEIAQACATAVTALFGPKVQHGSMLLSARHAQDLYVLQARSRDGPGDGPVTDTGGAPEEGPAGLALHHTLMVPVTALGPRTATELGDLPTALVCPMIQPDRPAGCELPGALLAAGPERQLTEMRGSLEILASHAGLATERIGLRQEITRKESEAYFRTLVHNASDVILIVDDDTTVRYASPSAEAVFGSAQLIGTALQDLVDPRDRYRANRMLAAMRKNGRQEAHDHWWVLRDRGRIEVEVRCRDLRHDKTVNGLVITLRDVTEQRQLEHELTQRAFHDALTGLPNRTLLLERTERAMLRGRRESTLTCLLFIDLDDFKIVNDTLGHSVGDRLLGAVGERLSETLRRTDTAARLGGDEFAVLMEDAKKPLDAELLAAQVIQTLNRPFQLSEDSVSVSASVGVATALDSADAEELLAHADLALYAAKAAGKRQWRHFQPQLHVRMVERHDLQAHLDHAIAKEEFALRYQPVVDITVGEVVGFEALARWAHTRRGLVPPQQFISLAEETGHITLLGSWVLQNAASDIARLQHQSQRSAPPYVSVNVSGRQFRDAGFLDEVGKALDTPGLAPGSLQLEITESVLMQRDDQFDALIRALKNLGVRIAVDDFGTGLSSLRHLREFPIDVLKIDKTFIDDITRDPQQVALVEGIIRIADTLGLQVIAEGIEEPAQRELLAGIGCRFGQGYLFARPMTVEQSEVVLRQRNGDQPSPRDGGAAAQGPIGMRPNAAPGRARAGRGEPGTDDETAADKERQERTTTREPTAAEPPRTRRDPRWGDLEHLRQTSPMSDAVLDEVRGRHIRSGDHWLIDFASCNYLGFDWSPEIIGAIEPTVRRWGTHPSWSRLLGSPRLYPEIEERLTALLGAPDTLLLPTATLIHASVIPVLTGQGYVFVEATAHRTVHDGCVAAQAHGARLQRFHADRPDQLDALLRAVPSGNSRLVCLDGVDNMSGNIPDLPELVGVCRERDATLYIDDTHGFGVIGERRADELCPYGSRGNGVVRHMGETYDGIVLVGGFSRAYSSMLAFIALPSWLKNHLKIAAAPYLYSGPSPTASLATTLAGLEVNDRRGDAIRADLHRKTVRVLDHVHGLGLDTPSVHELPIIEIPLVNASELGAVARFLWDHGIYVTLAAYPLVPHDRVGFRIQITALNSDEDIDRLNETLTALSERFALRRRS</sequence>
<dbReference type="PROSITE" id="PS50883">
    <property type="entry name" value="EAL"/>
    <property type="match status" value="1"/>
</dbReference>
<dbReference type="InterPro" id="IPR013767">
    <property type="entry name" value="PAS_fold"/>
</dbReference>
<feature type="transmembrane region" description="Helical" evidence="2">
    <location>
        <begin position="249"/>
        <end position="268"/>
    </location>
</feature>